<organism evidence="1 2">
    <name type="scientific">Paenibacillus chartarius</name>
    <dbReference type="NCBI Taxonomy" id="747481"/>
    <lineage>
        <taxon>Bacteria</taxon>
        <taxon>Bacillati</taxon>
        <taxon>Bacillota</taxon>
        <taxon>Bacilli</taxon>
        <taxon>Bacillales</taxon>
        <taxon>Paenibacillaceae</taxon>
        <taxon>Paenibacillus</taxon>
    </lineage>
</organism>
<dbReference type="RefSeq" id="WP_377471187.1">
    <property type="nucleotide sequence ID" value="NZ_JBHLWN010000065.1"/>
</dbReference>
<gene>
    <name evidence="1" type="ORF">ACFFK0_15630</name>
</gene>
<dbReference type="EMBL" id="JBHLWN010000065">
    <property type="protein sequence ID" value="MFC0213861.1"/>
    <property type="molecule type" value="Genomic_DNA"/>
</dbReference>
<name>A0ABV6DMJ1_9BACL</name>
<keyword evidence="2" id="KW-1185">Reference proteome</keyword>
<dbReference type="Proteomes" id="UP001589776">
    <property type="component" value="Unassembled WGS sequence"/>
</dbReference>
<evidence type="ECO:0000313" key="2">
    <source>
        <dbReference type="Proteomes" id="UP001589776"/>
    </source>
</evidence>
<proteinExistence type="predicted"/>
<sequence>MRQLQLYVKEIRGAVCVIGVAPGKDLYVLGSRANVQEAVGHALVYARLLGVPEREIYVGGHSIPQLAMLGAELVVSSIKNEGEDRHC</sequence>
<evidence type="ECO:0000313" key="1">
    <source>
        <dbReference type="EMBL" id="MFC0213861.1"/>
    </source>
</evidence>
<accession>A0ABV6DMJ1</accession>
<protein>
    <submittedName>
        <fullName evidence="1">Uncharacterized protein</fullName>
    </submittedName>
</protein>
<comment type="caution">
    <text evidence="1">The sequence shown here is derived from an EMBL/GenBank/DDBJ whole genome shotgun (WGS) entry which is preliminary data.</text>
</comment>
<reference evidence="1 2" key="1">
    <citation type="submission" date="2024-09" db="EMBL/GenBank/DDBJ databases">
        <authorList>
            <person name="Sun Q."/>
            <person name="Mori K."/>
        </authorList>
    </citation>
    <scope>NUCLEOTIDE SEQUENCE [LARGE SCALE GENOMIC DNA]</scope>
    <source>
        <strain evidence="1 2">CCM 7759</strain>
    </source>
</reference>